<evidence type="ECO:0000256" key="1">
    <source>
        <dbReference type="SAM" id="Phobius"/>
    </source>
</evidence>
<accession>A0A3M5MVJ9</accession>
<name>A0A3M5MVJ9_PSESX</name>
<dbReference type="AlphaFoldDB" id="A0A3M5MVJ9"/>
<proteinExistence type="predicted"/>
<reference evidence="2 3" key="1">
    <citation type="submission" date="2018-08" db="EMBL/GenBank/DDBJ databases">
        <title>Recombination of ecologically and evolutionarily significant loci maintains genetic cohesion in the Pseudomonas syringae species complex.</title>
        <authorList>
            <person name="Dillon M."/>
            <person name="Thakur S."/>
            <person name="Almeida R.N.D."/>
            <person name="Weir B.S."/>
            <person name="Guttman D.S."/>
        </authorList>
    </citation>
    <scope>NUCLEOTIDE SEQUENCE [LARGE SCALE GENOMIC DNA]</scope>
    <source>
        <strain evidence="2 3">ICMP 3934</strain>
    </source>
</reference>
<sequence>MKLVVAQLLAVVVAICLFEAGKSDSDLAFSKAGLVALALSFALMVAGLAVEFFEWRREGSQAL</sequence>
<dbReference type="RefSeq" id="WP_122257063.1">
    <property type="nucleotide sequence ID" value="NZ_BQUM01000005.1"/>
</dbReference>
<keyword evidence="1" id="KW-0812">Transmembrane</keyword>
<comment type="caution">
    <text evidence="2">The sequence shown here is derived from an EMBL/GenBank/DDBJ whole genome shotgun (WGS) entry which is preliminary data.</text>
</comment>
<gene>
    <name evidence="2" type="ORF">ALP44_01343</name>
</gene>
<evidence type="ECO:0000313" key="3">
    <source>
        <dbReference type="Proteomes" id="UP000282636"/>
    </source>
</evidence>
<dbReference type="EMBL" id="RBTL01000236">
    <property type="protein sequence ID" value="RMT64124.1"/>
    <property type="molecule type" value="Genomic_DNA"/>
</dbReference>
<dbReference type="Proteomes" id="UP000282636">
    <property type="component" value="Unassembled WGS sequence"/>
</dbReference>
<feature type="transmembrane region" description="Helical" evidence="1">
    <location>
        <begin position="34"/>
        <end position="53"/>
    </location>
</feature>
<keyword evidence="1" id="KW-1133">Transmembrane helix</keyword>
<protein>
    <submittedName>
        <fullName evidence="2">Uncharacterized protein</fullName>
    </submittedName>
</protein>
<organism evidence="2 3">
    <name type="scientific">Pseudomonas syringae pv. theae</name>
    <dbReference type="NCBI Taxonomy" id="103985"/>
    <lineage>
        <taxon>Bacteria</taxon>
        <taxon>Pseudomonadati</taxon>
        <taxon>Pseudomonadota</taxon>
        <taxon>Gammaproteobacteria</taxon>
        <taxon>Pseudomonadales</taxon>
        <taxon>Pseudomonadaceae</taxon>
        <taxon>Pseudomonas</taxon>
        <taxon>Pseudomonas syringae</taxon>
    </lineage>
</organism>
<keyword evidence="1" id="KW-0472">Membrane</keyword>
<evidence type="ECO:0000313" key="2">
    <source>
        <dbReference type="EMBL" id="RMT64124.1"/>
    </source>
</evidence>